<dbReference type="PANTHER" id="PTHR43214">
    <property type="entry name" value="TWO-COMPONENT RESPONSE REGULATOR"/>
    <property type="match status" value="1"/>
</dbReference>
<organism evidence="8 9">
    <name type="scientific">Cryobacterium sandaracinum</name>
    <dbReference type="NCBI Taxonomy" id="1259247"/>
    <lineage>
        <taxon>Bacteria</taxon>
        <taxon>Bacillati</taxon>
        <taxon>Actinomycetota</taxon>
        <taxon>Actinomycetes</taxon>
        <taxon>Micrococcales</taxon>
        <taxon>Microbacteriaceae</taxon>
        <taxon>Cryobacterium</taxon>
    </lineage>
</organism>
<dbReference type="SMART" id="SM00421">
    <property type="entry name" value="HTH_LUXR"/>
    <property type="match status" value="1"/>
</dbReference>
<sequence>MRTVGPRVRIVVADDHPLFRRALEQTIRDQGDFQLVGQASDGGEAMELIRELAPNVAVLDVRMPVLDGLQVVNAVCRDGLSTRVILLSAYVDGSVAFDAVAVGASAYLSKSVDPQLLTDTIRAVSRGETVLGSEVQASLAAEIRLRGAQERPTLSKRELEILVHVAEGRSAPQIAQLLFLSTPTIKSHLQGLYEKLGVSDRAAAVAEGMRRRLLE</sequence>
<evidence type="ECO:0000313" key="8">
    <source>
        <dbReference type="EMBL" id="TFD03163.1"/>
    </source>
</evidence>
<dbReference type="CDD" id="cd06170">
    <property type="entry name" value="LuxR_C_like"/>
    <property type="match status" value="1"/>
</dbReference>
<dbReference type="InterPro" id="IPR039420">
    <property type="entry name" value="WalR-like"/>
</dbReference>
<dbReference type="PANTHER" id="PTHR43214:SF24">
    <property type="entry name" value="TRANSCRIPTIONAL REGULATORY PROTEIN NARL-RELATED"/>
    <property type="match status" value="1"/>
</dbReference>
<evidence type="ECO:0000256" key="5">
    <source>
        <dbReference type="PROSITE-ProRule" id="PRU00169"/>
    </source>
</evidence>
<dbReference type="Pfam" id="PF00072">
    <property type="entry name" value="Response_reg"/>
    <property type="match status" value="1"/>
</dbReference>
<reference evidence="8 9" key="1">
    <citation type="submission" date="2019-03" db="EMBL/GenBank/DDBJ databases">
        <title>Genomics of glacier-inhabiting Cryobacterium strains.</title>
        <authorList>
            <person name="Liu Q."/>
            <person name="Xin Y.-H."/>
        </authorList>
    </citation>
    <scope>NUCLEOTIDE SEQUENCE [LARGE SCALE GENOMIC DNA]</scope>
    <source>
        <strain evidence="8 9">TMT2-16</strain>
    </source>
</reference>
<feature type="domain" description="HTH luxR-type" evidence="6">
    <location>
        <begin position="147"/>
        <end position="212"/>
    </location>
</feature>
<evidence type="ECO:0000259" key="7">
    <source>
        <dbReference type="PROSITE" id="PS50110"/>
    </source>
</evidence>
<dbReference type="EMBL" id="SOGO01000022">
    <property type="protein sequence ID" value="TFD03163.1"/>
    <property type="molecule type" value="Genomic_DNA"/>
</dbReference>
<dbReference type="InterPro" id="IPR016032">
    <property type="entry name" value="Sig_transdc_resp-reg_C-effctor"/>
</dbReference>
<evidence type="ECO:0000256" key="1">
    <source>
        <dbReference type="ARBA" id="ARBA00022553"/>
    </source>
</evidence>
<comment type="caution">
    <text evidence="8">The sequence shown here is derived from an EMBL/GenBank/DDBJ whole genome shotgun (WGS) entry which is preliminary data.</text>
</comment>
<keyword evidence="9" id="KW-1185">Reference proteome</keyword>
<keyword evidence="4" id="KW-0804">Transcription</keyword>
<dbReference type="Gene3D" id="3.40.50.2300">
    <property type="match status" value="1"/>
</dbReference>
<dbReference type="InterPro" id="IPR058245">
    <property type="entry name" value="NreC/VraR/RcsB-like_REC"/>
</dbReference>
<feature type="modified residue" description="4-aspartylphosphate" evidence="5">
    <location>
        <position position="60"/>
    </location>
</feature>
<evidence type="ECO:0000256" key="2">
    <source>
        <dbReference type="ARBA" id="ARBA00023015"/>
    </source>
</evidence>
<accession>A0ABY2JH58</accession>
<evidence type="ECO:0000313" key="9">
    <source>
        <dbReference type="Proteomes" id="UP000297851"/>
    </source>
</evidence>
<evidence type="ECO:0000256" key="3">
    <source>
        <dbReference type="ARBA" id="ARBA00023125"/>
    </source>
</evidence>
<evidence type="ECO:0000256" key="4">
    <source>
        <dbReference type="ARBA" id="ARBA00023163"/>
    </source>
</evidence>
<dbReference type="PROSITE" id="PS50043">
    <property type="entry name" value="HTH_LUXR_2"/>
    <property type="match status" value="1"/>
</dbReference>
<dbReference type="CDD" id="cd17535">
    <property type="entry name" value="REC_NarL-like"/>
    <property type="match status" value="1"/>
</dbReference>
<dbReference type="Pfam" id="PF00196">
    <property type="entry name" value="GerE"/>
    <property type="match status" value="1"/>
</dbReference>
<proteinExistence type="predicted"/>
<dbReference type="PROSITE" id="PS50110">
    <property type="entry name" value="RESPONSE_REGULATORY"/>
    <property type="match status" value="1"/>
</dbReference>
<keyword evidence="1 5" id="KW-0597">Phosphoprotein</keyword>
<dbReference type="SUPFAM" id="SSF52172">
    <property type="entry name" value="CheY-like"/>
    <property type="match status" value="1"/>
</dbReference>
<feature type="domain" description="Response regulatory" evidence="7">
    <location>
        <begin position="9"/>
        <end position="125"/>
    </location>
</feature>
<dbReference type="InterPro" id="IPR001789">
    <property type="entry name" value="Sig_transdc_resp-reg_receiver"/>
</dbReference>
<dbReference type="SMART" id="SM00448">
    <property type="entry name" value="REC"/>
    <property type="match status" value="1"/>
</dbReference>
<keyword evidence="2" id="KW-0805">Transcription regulation</keyword>
<name>A0ABY2JH58_9MICO</name>
<keyword evidence="3" id="KW-0238">DNA-binding</keyword>
<protein>
    <submittedName>
        <fullName evidence="8">Response regulator transcription factor</fullName>
    </submittedName>
</protein>
<dbReference type="PRINTS" id="PR00038">
    <property type="entry name" value="HTHLUXR"/>
</dbReference>
<dbReference type="Proteomes" id="UP000297851">
    <property type="component" value="Unassembled WGS sequence"/>
</dbReference>
<dbReference type="InterPro" id="IPR011006">
    <property type="entry name" value="CheY-like_superfamily"/>
</dbReference>
<dbReference type="SUPFAM" id="SSF46894">
    <property type="entry name" value="C-terminal effector domain of the bipartite response regulators"/>
    <property type="match status" value="1"/>
</dbReference>
<gene>
    <name evidence="8" type="ORF">E3T25_07510</name>
</gene>
<evidence type="ECO:0000259" key="6">
    <source>
        <dbReference type="PROSITE" id="PS50043"/>
    </source>
</evidence>
<dbReference type="InterPro" id="IPR000792">
    <property type="entry name" value="Tscrpt_reg_LuxR_C"/>
</dbReference>